<gene>
    <name evidence="1" type="ORF">EB796_004276</name>
</gene>
<keyword evidence="2" id="KW-1185">Reference proteome</keyword>
<dbReference type="EMBL" id="VXIV02000573">
    <property type="protein sequence ID" value="KAF6037417.1"/>
    <property type="molecule type" value="Genomic_DNA"/>
</dbReference>
<protein>
    <submittedName>
        <fullName evidence="1">Uncharacterized protein</fullName>
    </submittedName>
</protein>
<reference evidence="1" key="1">
    <citation type="submission" date="2020-06" db="EMBL/GenBank/DDBJ databases">
        <title>Draft genome of Bugula neritina, a colonial animal packing powerful symbionts and potential medicines.</title>
        <authorList>
            <person name="Rayko M."/>
        </authorList>
    </citation>
    <scope>NUCLEOTIDE SEQUENCE [LARGE SCALE GENOMIC DNA]</scope>
    <source>
        <strain evidence="1">Kwan_BN1</strain>
    </source>
</reference>
<accession>A0A7J7KGN9</accession>
<sequence length="175" mass="19789">MSVCKKTVSTHTFLYFPAAGPHSPVKFGPLHCDCTCEIALDLAVRLITQHEPLIFTQRHAVIGTFPLLDYSTQAMTFIIFILYLYKHNSTWLVQAVTLFQTNNFQNINCGKSTNRGLSRDGYHTSRSAVVLNTTTGTHLYYHQNLYSIRCISSVVIKLNSDDNAPQYPVTVYTYT</sequence>
<dbReference type="AlphaFoldDB" id="A0A7J7KGN9"/>
<proteinExistence type="predicted"/>
<organism evidence="1 2">
    <name type="scientific">Bugula neritina</name>
    <name type="common">Brown bryozoan</name>
    <name type="synonym">Sertularia neritina</name>
    <dbReference type="NCBI Taxonomy" id="10212"/>
    <lineage>
        <taxon>Eukaryota</taxon>
        <taxon>Metazoa</taxon>
        <taxon>Spiralia</taxon>
        <taxon>Lophotrochozoa</taxon>
        <taxon>Bryozoa</taxon>
        <taxon>Gymnolaemata</taxon>
        <taxon>Cheilostomatida</taxon>
        <taxon>Flustrina</taxon>
        <taxon>Buguloidea</taxon>
        <taxon>Bugulidae</taxon>
        <taxon>Bugula</taxon>
    </lineage>
</organism>
<name>A0A7J7KGN9_BUGNE</name>
<dbReference type="Proteomes" id="UP000593567">
    <property type="component" value="Unassembled WGS sequence"/>
</dbReference>
<evidence type="ECO:0000313" key="1">
    <source>
        <dbReference type="EMBL" id="KAF6037417.1"/>
    </source>
</evidence>
<evidence type="ECO:0000313" key="2">
    <source>
        <dbReference type="Proteomes" id="UP000593567"/>
    </source>
</evidence>
<comment type="caution">
    <text evidence="1">The sequence shown here is derived from an EMBL/GenBank/DDBJ whole genome shotgun (WGS) entry which is preliminary data.</text>
</comment>